<dbReference type="EMBL" id="CP132482">
    <property type="protein sequence ID" value="WLV77120.1"/>
    <property type="molecule type" value="Genomic_DNA"/>
</dbReference>
<sequence length="260" mass="29117">MKFIFDVDGTLSFDGQKIDQRILMLLERLKQRHHEVVFASARPIRDLIPIVGPFANDSLIGGNGSIVSQHGKITFCRTIDNDDYQYVKTLIAKEKLDYIVDGSWDYAARLSSISPIFKQLDPGHLAHRRPLKDILQPIKIILLNLTDQQMVQLFDSLQTETSLSIVASLGEHNLDLTTRDVNKYTTAQSLFPGDYVAFGNDSNDQALLLHAKISVWIGSLLTAKRAGIDHPDQWYPASNEGVLKAIDGLLKDESFKNLAD</sequence>
<dbReference type="Pfam" id="PF08282">
    <property type="entry name" value="Hydrolase_3"/>
    <property type="match status" value="1"/>
</dbReference>
<dbReference type="GO" id="GO:0016787">
    <property type="term" value="F:hydrolase activity"/>
    <property type="evidence" value="ECO:0007669"/>
    <property type="project" value="UniProtKB-KW"/>
</dbReference>
<dbReference type="Gene3D" id="3.30.1240.10">
    <property type="match status" value="1"/>
</dbReference>
<dbReference type="Proteomes" id="UP001233112">
    <property type="component" value="Chromosome"/>
</dbReference>
<evidence type="ECO:0000313" key="2">
    <source>
        <dbReference type="Proteomes" id="UP001233112"/>
    </source>
</evidence>
<dbReference type="InterPro" id="IPR006379">
    <property type="entry name" value="HAD-SF_hydro_IIB"/>
</dbReference>
<dbReference type="InterPro" id="IPR036412">
    <property type="entry name" value="HAD-like_sf"/>
</dbReference>
<dbReference type="SUPFAM" id="SSF56784">
    <property type="entry name" value="HAD-like"/>
    <property type="match status" value="1"/>
</dbReference>
<dbReference type="PANTHER" id="PTHR10000">
    <property type="entry name" value="PHOSPHOSERINE PHOSPHATASE"/>
    <property type="match status" value="1"/>
</dbReference>
<dbReference type="PANTHER" id="PTHR10000:SF53">
    <property type="entry name" value="5-AMINO-6-(5-PHOSPHO-D-RIBITYLAMINO)URACIL PHOSPHATASE YBJI-RELATED"/>
    <property type="match status" value="1"/>
</dbReference>
<proteinExistence type="predicted"/>
<dbReference type="RefSeq" id="WP_306386744.1">
    <property type="nucleotide sequence ID" value="NZ_CP132482.1"/>
</dbReference>
<gene>
    <name evidence="1" type="ORF">LACPH_001845</name>
</gene>
<protein>
    <submittedName>
        <fullName evidence="1">HAD-IIB family hydrolase</fullName>
    </submittedName>
</protein>
<evidence type="ECO:0000313" key="1">
    <source>
        <dbReference type="EMBL" id="WLV77120.1"/>
    </source>
</evidence>
<accession>A0ABY9L3L6</accession>
<keyword evidence="2" id="KW-1185">Reference proteome</keyword>
<keyword evidence="1" id="KW-0378">Hydrolase</keyword>
<dbReference type="NCBIfam" id="TIGR01484">
    <property type="entry name" value="HAD-SF-IIB"/>
    <property type="match status" value="1"/>
</dbReference>
<reference evidence="1 2" key="1">
    <citation type="submission" date="2023-08" db="EMBL/GenBank/DDBJ databases">
        <authorList>
            <person name="Buchebner-Jance M."/>
        </authorList>
    </citation>
    <scope>NUCLEOTIDE SEQUENCE [LARGE SCALE GENOMIC DNA]</scope>
    <source>
        <strain evidence="1 2">NCIMB 15471</strain>
    </source>
</reference>
<name>A0ABY9L3L6_9LACO</name>
<dbReference type="Gene3D" id="3.40.50.1000">
    <property type="entry name" value="HAD superfamily/HAD-like"/>
    <property type="match status" value="1"/>
</dbReference>
<organism evidence="1 2">
    <name type="scientific">Lacticaseibacillus parahuelsenbergensis</name>
    <dbReference type="NCBI Taxonomy" id="3068305"/>
    <lineage>
        <taxon>Bacteria</taxon>
        <taxon>Bacillati</taxon>
        <taxon>Bacillota</taxon>
        <taxon>Bacilli</taxon>
        <taxon>Lactobacillales</taxon>
        <taxon>Lactobacillaceae</taxon>
        <taxon>Lacticaseibacillus</taxon>
    </lineage>
</organism>
<dbReference type="InterPro" id="IPR023214">
    <property type="entry name" value="HAD_sf"/>
</dbReference>